<evidence type="ECO:0000313" key="2">
    <source>
        <dbReference type="Proteomes" id="UP000094808"/>
    </source>
</evidence>
<accession>A0A853R6T4</accession>
<gene>
    <name evidence="1" type="ORF">A1QS_13390</name>
</gene>
<keyword evidence="2" id="KW-1185">Reference proteome</keyword>
<organism evidence="1 2">
    <name type="scientific">Vibrio ordalii FS-238</name>
    <dbReference type="NCBI Taxonomy" id="617133"/>
    <lineage>
        <taxon>Bacteria</taxon>
        <taxon>Pseudomonadati</taxon>
        <taxon>Pseudomonadota</taxon>
        <taxon>Gammaproteobacteria</taxon>
        <taxon>Vibrionales</taxon>
        <taxon>Vibrionaceae</taxon>
        <taxon>Vibrio</taxon>
    </lineage>
</organism>
<sequence>MYSGGRCYKCLPENYWNQVHGEVRGTGTNDRTGKVECQIIYVCPPTFTNCGFAVVEPGHPPLPPFSSFETYEEACEFAKQHFDV</sequence>
<name>A0A853R6T4_9VIBR</name>
<proteinExistence type="predicted"/>
<evidence type="ECO:0000313" key="1">
    <source>
        <dbReference type="EMBL" id="OEE41348.1"/>
    </source>
</evidence>
<reference evidence="1 2" key="1">
    <citation type="journal article" date="2012" name="Science">
        <title>Ecological populations of bacteria act as socially cohesive units of antibiotic production and resistance.</title>
        <authorList>
            <person name="Cordero O.X."/>
            <person name="Wildschutte H."/>
            <person name="Kirkup B."/>
            <person name="Proehl S."/>
            <person name="Ngo L."/>
            <person name="Hussain F."/>
            <person name="Le Roux F."/>
            <person name="Mincer T."/>
            <person name="Polz M.F."/>
        </authorList>
    </citation>
    <scope>NUCLEOTIDE SEQUENCE [LARGE SCALE GENOMIC DNA]</scope>
    <source>
        <strain evidence="1 2">FS-238</strain>
    </source>
</reference>
<dbReference type="AlphaFoldDB" id="A0A853R6T4"/>
<comment type="caution">
    <text evidence="1">The sequence shown here is derived from an EMBL/GenBank/DDBJ whole genome shotgun (WGS) entry which is preliminary data.</text>
</comment>
<protein>
    <submittedName>
        <fullName evidence="1">Uncharacterized protein</fullName>
    </submittedName>
</protein>
<dbReference type="EMBL" id="AJYS02000037">
    <property type="protein sequence ID" value="OEE41348.1"/>
    <property type="molecule type" value="Genomic_DNA"/>
</dbReference>
<dbReference type="Proteomes" id="UP000094808">
    <property type="component" value="Unassembled WGS sequence"/>
</dbReference>